<evidence type="ECO:0000256" key="2">
    <source>
        <dbReference type="SAM" id="MobiDB-lite"/>
    </source>
</evidence>
<keyword evidence="3" id="KW-0812">Transmembrane</keyword>
<comment type="caution">
    <text evidence="4">The sequence shown here is derived from an EMBL/GenBank/DDBJ whole genome shotgun (WGS) entry which is preliminary data.</text>
</comment>
<accession>A0A4R8L5R9</accession>
<name>A0A4R8L5R9_9BURK</name>
<organism evidence="4 5">
    <name type="scientific">Paraburkholderia rhizosphaerae</name>
    <dbReference type="NCBI Taxonomy" id="480658"/>
    <lineage>
        <taxon>Bacteria</taxon>
        <taxon>Pseudomonadati</taxon>
        <taxon>Pseudomonadota</taxon>
        <taxon>Betaproteobacteria</taxon>
        <taxon>Burkholderiales</taxon>
        <taxon>Burkholderiaceae</taxon>
        <taxon>Paraburkholderia</taxon>
    </lineage>
</organism>
<keyword evidence="1" id="KW-0488">Methylation</keyword>
<keyword evidence="3" id="KW-1133">Transmembrane helix</keyword>
<feature type="region of interest" description="Disordered" evidence="2">
    <location>
        <begin position="102"/>
        <end position="160"/>
    </location>
</feature>
<dbReference type="AlphaFoldDB" id="A0A4R8L5R9"/>
<evidence type="ECO:0000313" key="5">
    <source>
        <dbReference type="Proteomes" id="UP000295509"/>
    </source>
</evidence>
<dbReference type="NCBIfam" id="TIGR02532">
    <property type="entry name" value="IV_pilin_GFxxxE"/>
    <property type="match status" value="1"/>
</dbReference>
<dbReference type="PROSITE" id="PS00409">
    <property type="entry name" value="PROKAR_NTER_METHYL"/>
    <property type="match status" value="1"/>
</dbReference>
<dbReference type="RefSeq" id="WP_134197270.1">
    <property type="nucleotide sequence ID" value="NZ_JBHLUW010000004.1"/>
</dbReference>
<dbReference type="SUPFAM" id="SSF54523">
    <property type="entry name" value="Pili subunits"/>
    <property type="match status" value="1"/>
</dbReference>
<feature type="compositionally biased region" description="Acidic residues" evidence="2">
    <location>
        <begin position="130"/>
        <end position="140"/>
    </location>
</feature>
<evidence type="ECO:0000313" key="4">
    <source>
        <dbReference type="EMBL" id="TDY37170.1"/>
    </source>
</evidence>
<dbReference type="GO" id="GO:0015627">
    <property type="term" value="C:type II protein secretion system complex"/>
    <property type="evidence" value="ECO:0007669"/>
    <property type="project" value="InterPro"/>
</dbReference>
<proteinExistence type="predicted"/>
<keyword evidence="3" id="KW-0472">Membrane</keyword>
<keyword evidence="5" id="KW-1185">Reference proteome</keyword>
<sequence>MKRQPFQTGFTLIEMVVTVALVAIIASVVTPIAHMQIQRQKERDLKAALREIRAAIDAYKQAGDEGRIARSAESTGYPESLDELVKGVTDMRDPKGRKIFFLRRIPRDPMSPTSQGPAGDDWGKRSYASEPDDPQEGDDIYDVHSRSNGNGLNGIPYHKW</sequence>
<feature type="transmembrane region" description="Helical" evidence="3">
    <location>
        <begin position="12"/>
        <end position="33"/>
    </location>
</feature>
<dbReference type="Proteomes" id="UP000295509">
    <property type="component" value="Unassembled WGS sequence"/>
</dbReference>
<dbReference type="InterPro" id="IPR012902">
    <property type="entry name" value="N_methyl_site"/>
</dbReference>
<evidence type="ECO:0000256" key="1">
    <source>
        <dbReference type="ARBA" id="ARBA00022481"/>
    </source>
</evidence>
<dbReference type="InterPro" id="IPR000983">
    <property type="entry name" value="Bac_GSPG_pilin"/>
</dbReference>
<dbReference type="OrthoDB" id="9790526at2"/>
<gene>
    <name evidence="4" type="ORF">BX592_14210</name>
</gene>
<evidence type="ECO:0000256" key="3">
    <source>
        <dbReference type="SAM" id="Phobius"/>
    </source>
</evidence>
<dbReference type="InterPro" id="IPR045584">
    <property type="entry name" value="Pilin-like"/>
</dbReference>
<dbReference type="EMBL" id="SORE01000042">
    <property type="protein sequence ID" value="TDY37170.1"/>
    <property type="molecule type" value="Genomic_DNA"/>
</dbReference>
<dbReference type="Gene3D" id="3.30.700.10">
    <property type="entry name" value="Glycoprotein, Type 4 Pilin"/>
    <property type="match status" value="1"/>
</dbReference>
<dbReference type="Pfam" id="PF07963">
    <property type="entry name" value="N_methyl"/>
    <property type="match status" value="1"/>
</dbReference>
<protein>
    <submittedName>
        <fullName evidence="4">General secretion pathway protein G</fullName>
    </submittedName>
</protein>
<dbReference type="GO" id="GO:0015628">
    <property type="term" value="P:protein secretion by the type II secretion system"/>
    <property type="evidence" value="ECO:0007669"/>
    <property type="project" value="InterPro"/>
</dbReference>
<reference evidence="4 5" key="1">
    <citation type="submission" date="2019-03" db="EMBL/GenBank/DDBJ databases">
        <title>Genomic Encyclopedia of Type Strains, Phase III (KMG-III): the genomes of soil and plant-associated and newly described type strains.</title>
        <authorList>
            <person name="Whitman W."/>
        </authorList>
    </citation>
    <scope>NUCLEOTIDE SEQUENCE [LARGE SCALE GENOMIC DNA]</scope>
    <source>
        <strain evidence="4 5">LMG 29544</strain>
    </source>
</reference>
<dbReference type="PRINTS" id="PR00813">
    <property type="entry name" value="BCTERIALGSPG"/>
</dbReference>